<reference evidence="9" key="1">
    <citation type="submission" date="2025-08" db="UniProtKB">
        <authorList>
            <consortium name="RefSeq"/>
        </authorList>
    </citation>
    <scope>IDENTIFICATION</scope>
</reference>
<evidence type="ECO:0000313" key="8">
    <source>
        <dbReference type="Proteomes" id="UP001652625"/>
    </source>
</evidence>
<dbReference type="PROSITE" id="PS00108">
    <property type="entry name" value="PROTEIN_KINASE_ST"/>
    <property type="match status" value="1"/>
</dbReference>
<protein>
    <submittedName>
        <fullName evidence="9">Serine/threonine-protein kinase NIM1</fullName>
    </submittedName>
</protein>
<dbReference type="InterPro" id="IPR008271">
    <property type="entry name" value="Ser/Thr_kinase_AS"/>
</dbReference>
<dbReference type="CDD" id="cd14075">
    <property type="entry name" value="STKc_NIM1"/>
    <property type="match status" value="1"/>
</dbReference>
<evidence type="ECO:0000256" key="1">
    <source>
        <dbReference type="ARBA" id="ARBA00022741"/>
    </source>
</evidence>
<evidence type="ECO:0000256" key="2">
    <source>
        <dbReference type="ARBA" id="ARBA00022840"/>
    </source>
</evidence>
<sequence length="429" mass="48879">MAVDILKPNDCIDNTVKNVTLSNEKNNNVSQNLNELPLYQKLVKELSEDERCCKELQLGRRIGFYKIRGDLGSGNFAQVKLSYHCLTKEKVALKILDKTKLDEKTKRLLSREIKSMEKLNHPNIIRIFEVLETPSKIYIALEYACHGELFHKILSNGKFLESEAKVYFGQLTSAVAYMHQCNIIHRDIKAENVFLALNGVCKIGDLGFSTVANPEDKLNTFCGSPPYAAPELFKDDYYIGRYVDIWALGVLLYFMVTGFMPFRADTVGKLKRKILEGSFTIPDHVSATCRFLLTQIIRMVPSDRYSLSEIMRSLWMEGVEFPMPSKSLSLKPVINSVDNSQAEKEALKQLLGFGITEDMIENCTDDSNNCINGTYRIAVYQEQRKDLELQIEKEAMIRKDIEEIRLNKRKSVSKSSSSNSPKSEFCTIL</sequence>
<keyword evidence="4" id="KW-0723">Serine/threonine-protein kinase</keyword>
<keyword evidence="1 3" id="KW-0547">Nucleotide-binding</keyword>
<comment type="similarity">
    <text evidence="4">Belongs to the protein kinase superfamily.</text>
</comment>
<dbReference type="InterPro" id="IPR011009">
    <property type="entry name" value="Kinase-like_dom_sf"/>
</dbReference>
<dbReference type="Proteomes" id="UP001652625">
    <property type="component" value="Chromosome 14"/>
</dbReference>
<keyword evidence="2 3" id="KW-0067">ATP-binding</keyword>
<accession>A0ABM4DIY3</accession>
<keyword evidence="8" id="KW-1185">Reference proteome</keyword>
<dbReference type="SMART" id="SM00220">
    <property type="entry name" value="S_TKc"/>
    <property type="match status" value="1"/>
</dbReference>
<dbReference type="PROSITE" id="PS50011">
    <property type="entry name" value="PROTEIN_KINASE_DOM"/>
    <property type="match status" value="1"/>
</dbReference>
<feature type="binding site" evidence="3">
    <location>
        <position position="94"/>
    </location>
    <ligand>
        <name>ATP</name>
        <dbReference type="ChEBI" id="CHEBI:30616"/>
    </ligand>
</feature>
<dbReference type="RefSeq" id="XP_065674468.1">
    <property type="nucleotide sequence ID" value="XM_065818396.1"/>
</dbReference>
<dbReference type="PANTHER" id="PTHR24346">
    <property type="entry name" value="MAP/MICROTUBULE AFFINITY-REGULATING KINASE"/>
    <property type="match status" value="1"/>
</dbReference>
<evidence type="ECO:0000256" key="6">
    <source>
        <dbReference type="SAM" id="Phobius"/>
    </source>
</evidence>
<dbReference type="Pfam" id="PF00069">
    <property type="entry name" value="Pkinase"/>
    <property type="match status" value="1"/>
</dbReference>
<keyword evidence="6" id="KW-0812">Transmembrane</keyword>
<evidence type="ECO:0000313" key="9">
    <source>
        <dbReference type="RefSeq" id="XP_065674468.1"/>
    </source>
</evidence>
<dbReference type="InterPro" id="IPR017441">
    <property type="entry name" value="Protein_kinase_ATP_BS"/>
</dbReference>
<keyword evidence="6" id="KW-1133">Transmembrane helix</keyword>
<organism evidence="8 9">
    <name type="scientific">Hydra vulgaris</name>
    <name type="common">Hydra</name>
    <name type="synonym">Hydra attenuata</name>
    <dbReference type="NCBI Taxonomy" id="6087"/>
    <lineage>
        <taxon>Eukaryota</taxon>
        <taxon>Metazoa</taxon>
        <taxon>Cnidaria</taxon>
        <taxon>Hydrozoa</taxon>
        <taxon>Hydroidolina</taxon>
        <taxon>Anthoathecata</taxon>
        <taxon>Aplanulata</taxon>
        <taxon>Hydridae</taxon>
        <taxon>Hydra</taxon>
    </lineage>
</organism>
<dbReference type="PANTHER" id="PTHR24346:SF49">
    <property type="entry name" value="NIM1 SERINE_THREONINE PROTEIN KINASE"/>
    <property type="match status" value="1"/>
</dbReference>
<keyword evidence="6" id="KW-0472">Membrane</keyword>
<evidence type="ECO:0000256" key="5">
    <source>
        <dbReference type="SAM" id="MobiDB-lite"/>
    </source>
</evidence>
<evidence type="ECO:0000259" key="7">
    <source>
        <dbReference type="PROSITE" id="PS50011"/>
    </source>
</evidence>
<dbReference type="GeneID" id="100211320"/>
<feature type="region of interest" description="Disordered" evidence="5">
    <location>
        <begin position="408"/>
        <end position="429"/>
    </location>
</feature>
<keyword evidence="9" id="KW-0418">Kinase</keyword>
<evidence type="ECO:0000256" key="3">
    <source>
        <dbReference type="PROSITE-ProRule" id="PRU10141"/>
    </source>
</evidence>
<evidence type="ECO:0000256" key="4">
    <source>
        <dbReference type="RuleBase" id="RU000304"/>
    </source>
</evidence>
<dbReference type="Gene3D" id="1.10.510.10">
    <property type="entry name" value="Transferase(Phosphotransferase) domain 1"/>
    <property type="match status" value="1"/>
</dbReference>
<dbReference type="GO" id="GO:0016301">
    <property type="term" value="F:kinase activity"/>
    <property type="evidence" value="ECO:0007669"/>
    <property type="project" value="UniProtKB-KW"/>
</dbReference>
<feature type="compositionally biased region" description="Low complexity" evidence="5">
    <location>
        <begin position="413"/>
        <end position="423"/>
    </location>
</feature>
<dbReference type="InterPro" id="IPR000719">
    <property type="entry name" value="Prot_kinase_dom"/>
</dbReference>
<feature type="transmembrane region" description="Helical" evidence="6">
    <location>
        <begin position="245"/>
        <end position="264"/>
    </location>
</feature>
<dbReference type="PROSITE" id="PS00107">
    <property type="entry name" value="PROTEIN_KINASE_ATP"/>
    <property type="match status" value="1"/>
</dbReference>
<proteinExistence type="inferred from homology"/>
<feature type="domain" description="Protein kinase" evidence="7">
    <location>
        <begin position="65"/>
        <end position="316"/>
    </location>
</feature>
<dbReference type="InterPro" id="IPR049571">
    <property type="entry name" value="NIM1K_STKc"/>
</dbReference>
<dbReference type="SUPFAM" id="SSF56112">
    <property type="entry name" value="Protein kinase-like (PK-like)"/>
    <property type="match status" value="1"/>
</dbReference>
<keyword evidence="9" id="KW-0808">Transferase</keyword>
<name>A0ABM4DIY3_HYDVU</name>
<gene>
    <name evidence="9" type="primary">LOC100211320</name>
</gene>